<dbReference type="Gene3D" id="6.10.340.10">
    <property type="match status" value="1"/>
</dbReference>
<feature type="domain" description="PAS" evidence="2">
    <location>
        <begin position="372"/>
        <end position="442"/>
    </location>
</feature>
<evidence type="ECO:0000313" key="8">
    <source>
        <dbReference type="Proteomes" id="UP001180487"/>
    </source>
</evidence>
<dbReference type="InterPro" id="IPR043128">
    <property type="entry name" value="Rev_trsase/Diguanyl_cyclase"/>
</dbReference>
<feature type="transmembrane region" description="Helical" evidence="1">
    <location>
        <begin position="15"/>
        <end position="34"/>
    </location>
</feature>
<dbReference type="InterPro" id="IPR001610">
    <property type="entry name" value="PAC"/>
</dbReference>
<dbReference type="Pfam" id="PF13188">
    <property type="entry name" value="PAS_8"/>
    <property type="match status" value="1"/>
</dbReference>
<dbReference type="EMBL" id="JAVDXT010000002">
    <property type="protein sequence ID" value="MDR7378006.1"/>
    <property type="molecule type" value="Genomic_DNA"/>
</dbReference>
<dbReference type="CDD" id="cd18773">
    <property type="entry name" value="PDC1_HK_sensor"/>
    <property type="match status" value="1"/>
</dbReference>
<dbReference type="InterPro" id="IPR052155">
    <property type="entry name" value="Biofilm_reg_signaling"/>
</dbReference>
<dbReference type="Pfam" id="PF00990">
    <property type="entry name" value="GGDEF"/>
    <property type="match status" value="1"/>
</dbReference>
<feature type="domain" description="GGDEF" evidence="6">
    <location>
        <begin position="650"/>
        <end position="788"/>
    </location>
</feature>
<dbReference type="CDD" id="cd01948">
    <property type="entry name" value="EAL"/>
    <property type="match status" value="1"/>
</dbReference>
<dbReference type="PROSITE" id="PS50112">
    <property type="entry name" value="PAS"/>
    <property type="match status" value="2"/>
</dbReference>
<dbReference type="PROSITE" id="PS50883">
    <property type="entry name" value="EAL"/>
    <property type="match status" value="1"/>
</dbReference>
<dbReference type="RefSeq" id="WP_310373813.1">
    <property type="nucleotide sequence ID" value="NZ_JAVDXT010000002.1"/>
</dbReference>
<evidence type="ECO:0000259" key="5">
    <source>
        <dbReference type="PROSITE" id="PS50885"/>
    </source>
</evidence>
<accession>A0ABU2C9J9</accession>
<dbReference type="SMART" id="SM00052">
    <property type="entry name" value="EAL"/>
    <property type="match status" value="1"/>
</dbReference>
<feature type="domain" description="PAC" evidence="3">
    <location>
        <begin position="566"/>
        <end position="618"/>
    </location>
</feature>
<keyword evidence="8" id="KW-1185">Reference proteome</keyword>
<dbReference type="NCBIfam" id="TIGR00254">
    <property type="entry name" value="GGDEF"/>
    <property type="match status" value="1"/>
</dbReference>
<dbReference type="InterPro" id="IPR000160">
    <property type="entry name" value="GGDEF_dom"/>
</dbReference>
<keyword evidence="1" id="KW-0812">Transmembrane</keyword>
<dbReference type="Pfam" id="PF00563">
    <property type="entry name" value="EAL"/>
    <property type="match status" value="1"/>
</dbReference>
<evidence type="ECO:0000259" key="2">
    <source>
        <dbReference type="PROSITE" id="PS50112"/>
    </source>
</evidence>
<dbReference type="Gene3D" id="3.30.450.20">
    <property type="entry name" value="PAS domain"/>
    <property type="match status" value="2"/>
</dbReference>
<evidence type="ECO:0000259" key="4">
    <source>
        <dbReference type="PROSITE" id="PS50883"/>
    </source>
</evidence>
<comment type="caution">
    <text evidence="7">The sequence shown here is derived from an EMBL/GenBank/DDBJ whole genome shotgun (WGS) entry which is preliminary data.</text>
</comment>
<dbReference type="CDD" id="cd01949">
    <property type="entry name" value="GGDEF"/>
    <property type="match status" value="1"/>
</dbReference>
<dbReference type="PANTHER" id="PTHR44757:SF2">
    <property type="entry name" value="BIOFILM ARCHITECTURE MAINTENANCE PROTEIN MBAA"/>
    <property type="match status" value="1"/>
</dbReference>
<evidence type="ECO:0000259" key="6">
    <source>
        <dbReference type="PROSITE" id="PS50887"/>
    </source>
</evidence>
<feature type="domain" description="HAMP" evidence="5">
    <location>
        <begin position="314"/>
        <end position="367"/>
    </location>
</feature>
<dbReference type="InterPro" id="IPR000700">
    <property type="entry name" value="PAS-assoc_C"/>
</dbReference>
<dbReference type="CDD" id="cd18774">
    <property type="entry name" value="PDC2_HK_sensor"/>
    <property type="match status" value="1"/>
</dbReference>
<gene>
    <name evidence="7" type="ORF">J2X19_002685</name>
</gene>
<dbReference type="NCBIfam" id="TIGR00229">
    <property type="entry name" value="sensory_box"/>
    <property type="match status" value="2"/>
</dbReference>
<evidence type="ECO:0000313" key="7">
    <source>
        <dbReference type="EMBL" id="MDR7378006.1"/>
    </source>
</evidence>
<feature type="domain" description="PAS" evidence="2">
    <location>
        <begin position="492"/>
        <end position="537"/>
    </location>
</feature>
<keyword evidence="1" id="KW-0472">Membrane</keyword>
<dbReference type="InterPro" id="IPR035919">
    <property type="entry name" value="EAL_sf"/>
</dbReference>
<dbReference type="Pfam" id="PF13426">
    <property type="entry name" value="PAS_9"/>
    <property type="match status" value="1"/>
</dbReference>
<name>A0ABU2C9J9_9BURK</name>
<dbReference type="CDD" id="cd00130">
    <property type="entry name" value="PAS"/>
    <property type="match status" value="2"/>
</dbReference>
<dbReference type="PROSITE" id="PS50113">
    <property type="entry name" value="PAC"/>
    <property type="match status" value="1"/>
</dbReference>
<dbReference type="Gene3D" id="3.20.20.450">
    <property type="entry name" value="EAL domain"/>
    <property type="match status" value="1"/>
</dbReference>
<dbReference type="SUPFAM" id="SSF141868">
    <property type="entry name" value="EAL domain-like"/>
    <property type="match status" value="1"/>
</dbReference>
<feature type="domain" description="EAL" evidence="4">
    <location>
        <begin position="797"/>
        <end position="1051"/>
    </location>
</feature>
<reference evidence="7 8" key="1">
    <citation type="submission" date="2023-07" db="EMBL/GenBank/DDBJ databases">
        <title>Sorghum-associated microbial communities from plants grown in Nebraska, USA.</title>
        <authorList>
            <person name="Schachtman D."/>
        </authorList>
    </citation>
    <scope>NUCLEOTIDE SEQUENCE [LARGE SCALE GENOMIC DNA]</scope>
    <source>
        <strain evidence="7 8">BE313</strain>
    </source>
</reference>
<evidence type="ECO:0000259" key="3">
    <source>
        <dbReference type="PROSITE" id="PS50113"/>
    </source>
</evidence>
<dbReference type="InterPro" id="IPR001633">
    <property type="entry name" value="EAL_dom"/>
</dbReference>
<dbReference type="SUPFAM" id="SSF55073">
    <property type="entry name" value="Nucleotide cyclase"/>
    <property type="match status" value="1"/>
</dbReference>
<feature type="transmembrane region" description="Helical" evidence="1">
    <location>
        <begin position="294"/>
        <end position="313"/>
    </location>
</feature>
<sequence>MDWNVFQWRSLKTRVTLSTLAIFLAGIWSLAFYASQVLRDDMKILLGEQQLASTSALASDINTELEQRLQALVNLAAVAGPSVRSERSVLPVVLAQRLITRGLFNGGFVAYNADGLVVDTDTRLVELLGSHVPEGDGAVAVALRDGVPAVGLPRLEPVLRALVVPMAVPVRDSRGRVVGAVVGWTRLDGANFLDRVGDLRYARTGLYTVVSPKDRRVVTASDKSRILERLPAPGQDPAVDRAVDGDEIFGLLVDHTGQELLSSSVRIPLAGWTVASAWPTAAAFVSIRQLEQRVMLATLLLTVLAGGLTWWMLRRQFAPMQDAARVLAAVTEHSQPLAPLAIPTQDEVGALIGGFNRLLKILGQREQAQKETEARYRTLVEWSPDAVVVYVEGRVIYCNPAAVRLFGAESVDELLGELVSERIHPDSAIAAAQRLQHVVRTGDSVGVAELKIIRLDGKVIDVEGQGTSIVFDGKPAVHSVLRDITNRKQADAEMRIAATAFESQQGMLVTDSEWTILRVNRAFTAITGYTAQEAIGQKPSELLRSGRHDAEFFRGMTESLEQTGSWQGEIWDRRKNGELYPGWFAITAIQDENGQVSHYVDTFVDITSRKQAEEQIQNLAFFDPLTGLPNRRLLMDRLELAMASRARHQRKGALLFVDLDNFKTLNDTHGHHRGDLLLQEVAQRLVNCSRKGDTVARLGGDEFVVMLEDLSEQSVEAATQAEGVGEKILGLLNQNYQLAGYVHHSTPSIGITLFGECEEGIEEPLKRADLAMYQAKAAGRNTLRFFDPQMQAVVSARAALEAGLRDALAGDQLQLYYQPQVTGESEMTGVEALVRWLHPQRGMVSPAEFIPLAEDTGLILPLGHWVLETACRQLASWAGRPEMAHLTVAVNVSPRQFHQVDFVDQVLTLLERTGAKPQRLKLELTESLLVANIEDVIAKMTALKRVGVGFSLDDFGTGYSSLSHLKLLPLDQLKIDQGFVRDILTDPNDAAIARMVVALGDSLGLAVIAEGVETEAQREFLADQGCYAYQGYLFSRPLPIAEFESLAQSYVLQNKELLAPVK</sequence>
<evidence type="ECO:0000256" key="1">
    <source>
        <dbReference type="SAM" id="Phobius"/>
    </source>
</evidence>
<dbReference type="Gene3D" id="3.30.70.270">
    <property type="match status" value="1"/>
</dbReference>
<dbReference type="SUPFAM" id="SSF55785">
    <property type="entry name" value="PYP-like sensor domain (PAS domain)"/>
    <property type="match status" value="2"/>
</dbReference>
<dbReference type="Proteomes" id="UP001180487">
    <property type="component" value="Unassembled WGS sequence"/>
</dbReference>
<dbReference type="PROSITE" id="PS50887">
    <property type="entry name" value="GGDEF"/>
    <property type="match status" value="1"/>
</dbReference>
<dbReference type="InterPro" id="IPR035965">
    <property type="entry name" value="PAS-like_dom_sf"/>
</dbReference>
<dbReference type="PANTHER" id="PTHR44757">
    <property type="entry name" value="DIGUANYLATE CYCLASE DGCP"/>
    <property type="match status" value="1"/>
</dbReference>
<dbReference type="SMART" id="SM00267">
    <property type="entry name" value="GGDEF"/>
    <property type="match status" value="1"/>
</dbReference>
<dbReference type="InterPro" id="IPR003660">
    <property type="entry name" value="HAMP_dom"/>
</dbReference>
<organism evidence="7 8">
    <name type="scientific">Rhodoferax ferrireducens</name>
    <dbReference type="NCBI Taxonomy" id="192843"/>
    <lineage>
        <taxon>Bacteria</taxon>
        <taxon>Pseudomonadati</taxon>
        <taxon>Pseudomonadota</taxon>
        <taxon>Betaproteobacteria</taxon>
        <taxon>Burkholderiales</taxon>
        <taxon>Comamonadaceae</taxon>
        <taxon>Rhodoferax</taxon>
    </lineage>
</organism>
<dbReference type="SMART" id="SM00091">
    <property type="entry name" value="PAS"/>
    <property type="match status" value="2"/>
</dbReference>
<dbReference type="PROSITE" id="PS50885">
    <property type="entry name" value="HAMP"/>
    <property type="match status" value="1"/>
</dbReference>
<keyword evidence="1" id="KW-1133">Transmembrane helix</keyword>
<dbReference type="InterPro" id="IPR000014">
    <property type="entry name" value="PAS"/>
</dbReference>
<protein>
    <submittedName>
        <fullName evidence="7">Diguanylate cyclase (GGDEF)-like protein/PAS domain S-box-containing protein</fullName>
    </submittedName>
</protein>
<dbReference type="SMART" id="SM00086">
    <property type="entry name" value="PAC"/>
    <property type="match status" value="2"/>
</dbReference>
<dbReference type="InterPro" id="IPR029787">
    <property type="entry name" value="Nucleotide_cyclase"/>
</dbReference>
<proteinExistence type="predicted"/>